<evidence type="ECO:0000313" key="1">
    <source>
        <dbReference type="EMBL" id="EFU42324.1"/>
    </source>
</evidence>
<dbReference type="AlphaFoldDB" id="A0A2R9SY35"/>
<comment type="caution">
    <text evidence="1">The sequence shown here is derived from an EMBL/GenBank/DDBJ whole genome shotgun (WGS) entry which is preliminary data.</text>
</comment>
<accession>A0A2R9SY35</accession>
<protein>
    <submittedName>
        <fullName evidence="1">Uncharacterized protein</fullName>
    </submittedName>
</protein>
<keyword evidence="2" id="KW-1185">Reference proteome</keyword>
<evidence type="ECO:0000313" key="2">
    <source>
        <dbReference type="Proteomes" id="UP000003094"/>
    </source>
</evidence>
<gene>
    <name evidence="1" type="ORF">PVOR_08590</name>
</gene>
<dbReference type="Proteomes" id="UP000003094">
    <property type="component" value="Unassembled WGS sequence"/>
</dbReference>
<proteinExistence type="predicted"/>
<name>A0A2R9SY35_9BACL</name>
<sequence length="43" mass="5150">MEYKRVKKYFDKKVGQILMYPINFIVSNFIEGERSDAYGEDRA</sequence>
<reference evidence="1 2" key="1">
    <citation type="journal article" date="2010" name="BMC Genomics">
        <title>Genome sequence of the pattern forming Paenibacillus vortex bacterium reveals potential for thriving in complex environments.</title>
        <authorList>
            <person name="Sirota-Madi A."/>
            <person name="Olender T."/>
            <person name="Helman Y."/>
            <person name="Ingham C."/>
            <person name="Brainis I."/>
            <person name="Roth D."/>
            <person name="Hagi E."/>
            <person name="Brodsky L."/>
            <person name="Leshkowitz D."/>
            <person name="Galatenko V."/>
            <person name="Nikolaev V."/>
            <person name="Mugasimangalam R.C."/>
            <person name="Bransburg-Zabary S."/>
            <person name="Gutnick D.L."/>
            <person name="Lancet D."/>
            <person name="Ben-Jacob E."/>
        </authorList>
    </citation>
    <scope>NUCLEOTIDE SEQUENCE [LARGE SCALE GENOMIC DNA]</scope>
    <source>
        <strain evidence="1 2">V453</strain>
    </source>
</reference>
<dbReference type="EMBL" id="ADHJ01000014">
    <property type="protein sequence ID" value="EFU42324.1"/>
    <property type="molecule type" value="Genomic_DNA"/>
</dbReference>
<organism evidence="1 2">
    <name type="scientific">Paenibacillus vortex V453</name>
    <dbReference type="NCBI Taxonomy" id="715225"/>
    <lineage>
        <taxon>Bacteria</taxon>
        <taxon>Bacillati</taxon>
        <taxon>Bacillota</taxon>
        <taxon>Bacilli</taxon>
        <taxon>Bacillales</taxon>
        <taxon>Paenibacillaceae</taxon>
        <taxon>Paenibacillus</taxon>
    </lineage>
</organism>
<dbReference type="KEGG" id="pvo:PVOR_08590"/>